<dbReference type="Gene3D" id="2.30.130.30">
    <property type="entry name" value="Hypothetical protein"/>
    <property type="match status" value="1"/>
</dbReference>
<dbReference type="InterPro" id="IPR015947">
    <property type="entry name" value="PUA-like_sf"/>
</dbReference>
<keyword evidence="3" id="KW-1185">Reference proteome</keyword>
<dbReference type="SMART" id="SM01022">
    <property type="entry name" value="ASCH"/>
    <property type="match status" value="1"/>
</dbReference>
<sequence length="117" mass="13088">MTTSVPSEHTLNIRKPYFDLISQGTKTIEIRVGYPKIRKFKPGDLLCFISGDATVQTRVTAITEYRSFEEMLDAEESAAIGGHSMTRDELLAAIREIYPAEKEALGAFAIHIELVKK</sequence>
<reference evidence="2 3" key="1">
    <citation type="journal article" date="2019" name="Int. J. Syst. Evol. Microbiol.">
        <title>The Global Catalogue of Microorganisms (GCM) 10K type strain sequencing project: providing services to taxonomists for standard genome sequencing and annotation.</title>
        <authorList>
            <consortium name="The Broad Institute Genomics Platform"/>
            <consortium name="The Broad Institute Genome Sequencing Center for Infectious Disease"/>
            <person name="Wu L."/>
            <person name="Ma J."/>
        </authorList>
    </citation>
    <scope>NUCLEOTIDE SEQUENCE [LARGE SCALE GENOMIC DNA]</scope>
    <source>
        <strain evidence="2 3">JCM 4316</strain>
    </source>
</reference>
<evidence type="ECO:0000313" key="3">
    <source>
        <dbReference type="Proteomes" id="UP001500253"/>
    </source>
</evidence>
<name>A0ABN3FWI7_9ACTN</name>
<dbReference type="RefSeq" id="WP_346174524.1">
    <property type="nucleotide sequence ID" value="NZ_BAAASD010000007.1"/>
</dbReference>
<evidence type="ECO:0000313" key="2">
    <source>
        <dbReference type="EMBL" id="GAA2339151.1"/>
    </source>
</evidence>
<gene>
    <name evidence="2" type="ORF">GCM10010246_24860</name>
</gene>
<accession>A0ABN3FWI7</accession>
<protein>
    <recommendedName>
        <fullName evidence="1">ASCH domain-containing protein</fullName>
    </recommendedName>
</protein>
<dbReference type="SUPFAM" id="SSF88697">
    <property type="entry name" value="PUA domain-like"/>
    <property type="match status" value="1"/>
</dbReference>
<dbReference type="InterPro" id="IPR007374">
    <property type="entry name" value="ASCH_domain"/>
</dbReference>
<dbReference type="Proteomes" id="UP001500253">
    <property type="component" value="Unassembled WGS sequence"/>
</dbReference>
<feature type="domain" description="ASCH" evidence="1">
    <location>
        <begin position="11"/>
        <end position="116"/>
    </location>
</feature>
<comment type="caution">
    <text evidence="2">The sequence shown here is derived from an EMBL/GenBank/DDBJ whole genome shotgun (WGS) entry which is preliminary data.</text>
</comment>
<evidence type="ECO:0000259" key="1">
    <source>
        <dbReference type="SMART" id="SM01022"/>
    </source>
</evidence>
<dbReference type="EMBL" id="BAAASD010000007">
    <property type="protein sequence ID" value="GAA2339151.1"/>
    <property type="molecule type" value="Genomic_DNA"/>
</dbReference>
<proteinExistence type="predicted"/>
<dbReference type="Pfam" id="PF04266">
    <property type="entry name" value="ASCH"/>
    <property type="match status" value="1"/>
</dbReference>
<organism evidence="2 3">
    <name type="scientific">Streptomyces cuspidosporus</name>
    <dbReference type="NCBI Taxonomy" id="66882"/>
    <lineage>
        <taxon>Bacteria</taxon>
        <taxon>Bacillati</taxon>
        <taxon>Actinomycetota</taxon>
        <taxon>Actinomycetes</taxon>
        <taxon>Kitasatosporales</taxon>
        <taxon>Streptomycetaceae</taxon>
        <taxon>Streptomyces</taxon>
    </lineage>
</organism>